<organism evidence="1 2">
    <name type="scientific">Scortum barcoo</name>
    <name type="common">barcoo grunter</name>
    <dbReference type="NCBI Taxonomy" id="214431"/>
    <lineage>
        <taxon>Eukaryota</taxon>
        <taxon>Metazoa</taxon>
        <taxon>Chordata</taxon>
        <taxon>Craniata</taxon>
        <taxon>Vertebrata</taxon>
        <taxon>Euteleostomi</taxon>
        <taxon>Actinopterygii</taxon>
        <taxon>Neopterygii</taxon>
        <taxon>Teleostei</taxon>
        <taxon>Neoteleostei</taxon>
        <taxon>Acanthomorphata</taxon>
        <taxon>Eupercaria</taxon>
        <taxon>Centrarchiformes</taxon>
        <taxon>Terapontoidei</taxon>
        <taxon>Terapontidae</taxon>
        <taxon>Scortum</taxon>
    </lineage>
</organism>
<comment type="caution">
    <text evidence="1">The sequence shown here is derived from an EMBL/GenBank/DDBJ whole genome shotgun (WGS) entry which is preliminary data.</text>
</comment>
<protein>
    <submittedName>
        <fullName evidence="1">Uncharacterized protein</fullName>
    </submittedName>
</protein>
<keyword evidence="2" id="KW-1185">Reference proteome</keyword>
<proteinExistence type="predicted"/>
<name>A0ACB8VYF2_9TELE</name>
<dbReference type="EMBL" id="CM041547">
    <property type="protein sequence ID" value="KAI3360238.1"/>
    <property type="molecule type" value="Genomic_DNA"/>
</dbReference>
<dbReference type="Proteomes" id="UP000831701">
    <property type="component" value="Chromosome 17"/>
</dbReference>
<accession>A0ACB8VYF2</accession>
<feature type="non-terminal residue" evidence="1">
    <location>
        <position position="1"/>
    </location>
</feature>
<evidence type="ECO:0000313" key="2">
    <source>
        <dbReference type="Proteomes" id="UP000831701"/>
    </source>
</evidence>
<reference evidence="1" key="1">
    <citation type="submission" date="2022-04" db="EMBL/GenBank/DDBJ databases">
        <title>Jade perch genome.</title>
        <authorList>
            <person name="Chao B."/>
        </authorList>
    </citation>
    <scope>NUCLEOTIDE SEQUENCE</scope>
    <source>
        <strain evidence="1">CB-2022</strain>
    </source>
</reference>
<gene>
    <name evidence="1" type="ORF">L3Q82_014551</name>
</gene>
<evidence type="ECO:0000313" key="1">
    <source>
        <dbReference type="EMBL" id="KAI3360238.1"/>
    </source>
</evidence>
<sequence>VRGLCRRCLFGAELQVNATGHHNHSIKWSGQLAGVEGKVAVMRLSAVSLFEHRLEEKKCRRSSSREASLCAAPESCSNPAELHAVSPDPGRQPEGPTALSAVNMSKVNGGSSGCRAVVMAGRYLSCPSAPALTRSSGQRQRRVLGAQRRVISSDDARERGKAAAPAQQEQLGYCSAAVTSRNLIHRDVKAFLNEVGGDPREARYWLAQFQRANSTRSPAFAVLEVDGSVFNSREMVQSLAFGLSFLQRMDMKPVVVMGWSEQEETGPKEPVAGSRCTQGVVGRSQQLTEALQQHSATVLPLFSAESFLLLNEAPRGSSPPTSIAVDTGLLQWSLDCGTIPLVCPIGRDGRGCSVMLDPTEVTAAISRALQPHKVMFLNNSGGVLCTVSLPSDLPSLSVAAWLSTAERRKVTTIARLLNQLPSESSAVITSADTVLTELFSHRGSGTLFKNGDPIHWYNSLDGIDVERLLALINKSFDKTLRADYIDSLKGRLHSVYLSEGYSVAAIITMEPVNSGTPYLDKFVVSSSKQGQGTSHILWECIRQDLGKLFWRSRATNRINPWYFKHCDGSFVNGVWTVFWFGLTDIRDSYELTLDRLCSFYSYPKERILTGCITTWYSSCTALNRKALQRVVKAAQHITRTELPSMEDLYIPAGVGRRPTGSSKTQTNPATDCSTCCYLACTCTLTDISANLLKSIYVGLIIVRYEAHYGGVVCKLHDGVCGVDGRTVTGEESEEGWAEHAALWCACALDQCRGCVVPDSHHLKACCRPWFPLREEHLLTGVAGVSQDGPGGGSFQYSSPGVLLWAVSLPVSSDDEESEVAPLLFSDDEEGEINASLFSDEEEGEVFPPLFSDDEEDEFPQERLRQGKRPAFPVTFPVAPPGGVRAGAMVPGLGAPVNNKGVHQCTWHQDTLGRKSTIECRSVTSSTPTSGRASLVTVRDAQLTGTDRPRQAAAIARTVLEAKTRVWEEFGEAMEEDYRSASQRDSGNPVLSAPQKGEAVLCQHCLQCGWGAVDLNWGHCQDGGRNTLRISSIPPTCLPMRKQRLGTLTHHPSRRKVSRQGTGEENLAAIDSRPSDSGGTMRFCRPGHVEHWTSSIPSAGCLRVYGSLPNQSTCALWIWRRHLTVSLVVFCGECSAEYGGSQGAFAKGCSVSVQLEQELGSHCRQQCIARGRKGVWFGNHRISSLLFADDVVLLASSSQDLQHVLERFAAECEAAGMRISTSKSEAMVLDRKRVACPLQVGGEVLYNIYEVFLYKLLRHYFCNGETVLMLESNSLVILNEVLAKVSYSSTVYHIHTGDLASFQFESHEAVFPITIKQPQLPVLYDMGTDISSQVTITTKTFLRYTQIKELLKSIRRFYSNIKVIIADDSFEPEHITEEYVQHYIMHASSSDCTRASPMHRPLQITPQMFDQIQVVRDSCDGCFLSQGWFAGRNLAVSQVTTKYFLWVDDDFVFTEETKIEKLVEVMEAVPELDVLGGSVQGNQFYFSLLYEEGEEMDGGCLHRKSKGKFHSLPGYPQCSVVSGVVNFFLARTDAALRVGFDPKLQRVAHSEFFMDGLGSLLVASCDHVTIGHQPKTGQDEDAARYAKFRHSLKSDVEFKLQLHFFKNHLKCVRYG</sequence>